<name>A0A2P2NBM0_RHIMU</name>
<accession>A0A2P2NBM0</accession>
<proteinExistence type="predicted"/>
<evidence type="ECO:0000313" key="1">
    <source>
        <dbReference type="EMBL" id="MBX39862.1"/>
    </source>
</evidence>
<dbReference type="EMBL" id="GGEC01059378">
    <property type="protein sequence ID" value="MBX39862.1"/>
    <property type="molecule type" value="Transcribed_RNA"/>
</dbReference>
<protein>
    <submittedName>
        <fullName evidence="1">Uncharacterized protein</fullName>
    </submittedName>
</protein>
<organism evidence="1">
    <name type="scientific">Rhizophora mucronata</name>
    <name type="common">Asiatic mangrove</name>
    <dbReference type="NCBI Taxonomy" id="61149"/>
    <lineage>
        <taxon>Eukaryota</taxon>
        <taxon>Viridiplantae</taxon>
        <taxon>Streptophyta</taxon>
        <taxon>Embryophyta</taxon>
        <taxon>Tracheophyta</taxon>
        <taxon>Spermatophyta</taxon>
        <taxon>Magnoliopsida</taxon>
        <taxon>eudicotyledons</taxon>
        <taxon>Gunneridae</taxon>
        <taxon>Pentapetalae</taxon>
        <taxon>rosids</taxon>
        <taxon>fabids</taxon>
        <taxon>Malpighiales</taxon>
        <taxon>Rhizophoraceae</taxon>
        <taxon>Rhizophora</taxon>
    </lineage>
</organism>
<sequence length="17" mass="1985">MNPWRNSQRWPRAGASA</sequence>
<reference evidence="1" key="1">
    <citation type="submission" date="2018-02" db="EMBL/GenBank/DDBJ databases">
        <title>Rhizophora mucronata_Transcriptome.</title>
        <authorList>
            <person name="Meera S.P."/>
            <person name="Sreeshan A."/>
            <person name="Augustine A."/>
        </authorList>
    </citation>
    <scope>NUCLEOTIDE SEQUENCE</scope>
    <source>
        <tissue evidence="1">Leaf</tissue>
    </source>
</reference>
<dbReference type="AlphaFoldDB" id="A0A2P2NBM0"/>